<sequence>MGMRKGNSLWYRNASITALRKPRREVTYVMTSRGQGPATETRDRTVLVSTAGYSFCISSARYLPGIDRIRVRSPHPSMATSTTFGQVALPLHDITSCLVQERPRRRVAALCR</sequence>
<reference evidence="1" key="1">
    <citation type="submission" date="2019-01" db="EMBL/GenBank/DDBJ databases">
        <title>Draft genome sequences of three monokaryotic isolates of the white-rot basidiomycete fungus Dichomitus squalens.</title>
        <authorList>
            <consortium name="DOE Joint Genome Institute"/>
            <person name="Lopez S.C."/>
            <person name="Andreopoulos B."/>
            <person name="Pangilinan J."/>
            <person name="Lipzen A."/>
            <person name="Riley R."/>
            <person name="Ahrendt S."/>
            <person name="Ng V."/>
            <person name="Barry K."/>
            <person name="Daum C."/>
            <person name="Grigoriev I.V."/>
            <person name="Hilden K.S."/>
            <person name="Makela M.R."/>
            <person name="de Vries R.P."/>
        </authorList>
    </citation>
    <scope>NUCLEOTIDE SEQUENCE [LARGE SCALE GENOMIC DNA]</scope>
    <source>
        <strain evidence="1">OM18370.1</strain>
    </source>
</reference>
<dbReference type="EMBL" id="ML143462">
    <property type="protein sequence ID" value="TBU25411.1"/>
    <property type="molecule type" value="Genomic_DNA"/>
</dbReference>
<proteinExistence type="predicted"/>
<gene>
    <name evidence="1" type="ORF">BD311DRAFT_764742</name>
</gene>
<protein>
    <submittedName>
        <fullName evidence="1">Uncharacterized protein</fullName>
    </submittedName>
</protein>
<evidence type="ECO:0000313" key="1">
    <source>
        <dbReference type="EMBL" id="TBU25411.1"/>
    </source>
</evidence>
<organism evidence="1">
    <name type="scientific">Dichomitus squalens</name>
    <dbReference type="NCBI Taxonomy" id="114155"/>
    <lineage>
        <taxon>Eukaryota</taxon>
        <taxon>Fungi</taxon>
        <taxon>Dikarya</taxon>
        <taxon>Basidiomycota</taxon>
        <taxon>Agaricomycotina</taxon>
        <taxon>Agaricomycetes</taxon>
        <taxon>Polyporales</taxon>
        <taxon>Polyporaceae</taxon>
        <taxon>Dichomitus</taxon>
    </lineage>
</organism>
<name>A0A4Q9MHL0_9APHY</name>
<accession>A0A4Q9MHL0</accession>
<dbReference type="AlphaFoldDB" id="A0A4Q9MHL0"/>
<dbReference type="Proteomes" id="UP000292957">
    <property type="component" value="Unassembled WGS sequence"/>
</dbReference>